<dbReference type="GO" id="GO:0016491">
    <property type="term" value="F:oxidoreductase activity"/>
    <property type="evidence" value="ECO:0007669"/>
    <property type="project" value="InterPro"/>
</dbReference>
<sequence length="92" mass="10093">MGLGYALTERYPIVDGRPQVKYATLGLFRANEAPPIETVLVDSGIPNPQTYGAKGIGELSTIPTAPAVQNAYWRFDGKFRTSLPLEHTAYRP</sequence>
<evidence type="ECO:0000313" key="1">
    <source>
        <dbReference type="EMBL" id="MPN48757.1"/>
    </source>
</evidence>
<comment type="caution">
    <text evidence="1">The sequence shown here is derived from an EMBL/GenBank/DDBJ whole genome shotgun (WGS) entry which is preliminary data.</text>
</comment>
<protein>
    <submittedName>
        <fullName evidence="1">Uncharacterized protein</fullName>
    </submittedName>
</protein>
<accession>A0A645IBZ6</accession>
<dbReference type="InterPro" id="IPR037165">
    <property type="entry name" value="AldOxase/xan_DH_Mopterin-bd_sf"/>
</dbReference>
<dbReference type="EMBL" id="VSSQ01111377">
    <property type="protein sequence ID" value="MPN48757.1"/>
    <property type="molecule type" value="Genomic_DNA"/>
</dbReference>
<proteinExistence type="predicted"/>
<dbReference type="AlphaFoldDB" id="A0A645IBZ6"/>
<dbReference type="SUPFAM" id="SSF56003">
    <property type="entry name" value="Molybdenum cofactor-binding domain"/>
    <property type="match status" value="1"/>
</dbReference>
<gene>
    <name evidence="1" type="ORF">SDC9_196369</name>
</gene>
<reference evidence="1" key="1">
    <citation type="submission" date="2019-08" db="EMBL/GenBank/DDBJ databases">
        <authorList>
            <person name="Kucharzyk K."/>
            <person name="Murdoch R.W."/>
            <person name="Higgins S."/>
            <person name="Loffler F."/>
        </authorList>
    </citation>
    <scope>NUCLEOTIDE SEQUENCE</scope>
</reference>
<organism evidence="1">
    <name type="scientific">bioreactor metagenome</name>
    <dbReference type="NCBI Taxonomy" id="1076179"/>
    <lineage>
        <taxon>unclassified sequences</taxon>
        <taxon>metagenomes</taxon>
        <taxon>ecological metagenomes</taxon>
    </lineage>
</organism>
<name>A0A645IBZ6_9ZZZZ</name>
<dbReference type="Gene3D" id="3.30.365.10">
    <property type="entry name" value="Aldehyde oxidase/xanthine dehydrogenase, molybdopterin binding domain"/>
    <property type="match status" value="1"/>
</dbReference>